<reference evidence="2 3" key="1">
    <citation type="journal article" date="2019" name="Sci. Rep.">
        <title>A high-quality genome of Eragrostis curvula grass provides insights into Poaceae evolution and supports new strategies to enhance forage quality.</title>
        <authorList>
            <person name="Carballo J."/>
            <person name="Santos B.A.C.M."/>
            <person name="Zappacosta D."/>
            <person name="Garbus I."/>
            <person name="Selva J.P."/>
            <person name="Gallo C.A."/>
            <person name="Diaz A."/>
            <person name="Albertini E."/>
            <person name="Caccamo M."/>
            <person name="Echenique V."/>
        </authorList>
    </citation>
    <scope>NUCLEOTIDE SEQUENCE [LARGE SCALE GENOMIC DNA]</scope>
    <source>
        <strain evidence="3">cv. Victoria</strain>
        <tissue evidence="2">Leaf</tissue>
    </source>
</reference>
<dbReference type="EMBL" id="RWGY01000039">
    <property type="protein sequence ID" value="TVU07654.1"/>
    <property type="molecule type" value="Genomic_DNA"/>
</dbReference>
<evidence type="ECO:0000313" key="2">
    <source>
        <dbReference type="EMBL" id="TVU07654.1"/>
    </source>
</evidence>
<feature type="compositionally biased region" description="Low complexity" evidence="1">
    <location>
        <begin position="101"/>
        <end position="116"/>
    </location>
</feature>
<sequence>MEEKGRRTGEGWGRRSPQATLAPQGPQPRRELGPSPQELRPHLGAAPSSEGPRPLHEPARLVQELQPHRGAAPSSAWPCPLRELAPSARDPGGDTRWWMESPASSPSSPGRASCPGLRAAASSLTDGDVVLKKRRLLQACRRSPAEDGETKEQRGQWWKKVEIGVDFVPDSQGGTDDDLVFVSASDASQIGDGSVAVRGDAEASTKGSISEIMNKYYGGVDRFHMLDGSRDVEDSQETMDEQLLLDDDAQAVQNDSQAVDDDELLVEDDSQAVDDDELLVEDDSQAVDDDELLVEDDSQAVDDDELLLVDDDSQPLTRRVVQVKKSNSRQHAGSTFSTRCAGTTIAICSSWDGFLFPMIRWVVQIKGHGCEKDER</sequence>
<dbReference type="Gramene" id="TVU07654">
    <property type="protein sequence ID" value="TVU07654"/>
    <property type="gene ID" value="EJB05_41019"/>
</dbReference>
<feature type="region of interest" description="Disordered" evidence="1">
    <location>
        <begin position="1"/>
        <end position="118"/>
    </location>
</feature>
<proteinExistence type="predicted"/>
<gene>
    <name evidence="2" type="ORF">EJB05_41019</name>
</gene>
<accession>A0A5J9T8M8</accession>
<protein>
    <submittedName>
        <fullName evidence="2">Uncharacterized protein</fullName>
    </submittedName>
</protein>
<comment type="caution">
    <text evidence="2">The sequence shown here is derived from an EMBL/GenBank/DDBJ whole genome shotgun (WGS) entry which is preliminary data.</text>
</comment>
<evidence type="ECO:0000256" key="1">
    <source>
        <dbReference type="SAM" id="MobiDB-lite"/>
    </source>
</evidence>
<dbReference type="Proteomes" id="UP000324897">
    <property type="component" value="Chromosome 3"/>
</dbReference>
<feature type="non-terminal residue" evidence="2">
    <location>
        <position position="1"/>
    </location>
</feature>
<organism evidence="2 3">
    <name type="scientific">Eragrostis curvula</name>
    <name type="common">weeping love grass</name>
    <dbReference type="NCBI Taxonomy" id="38414"/>
    <lineage>
        <taxon>Eukaryota</taxon>
        <taxon>Viridiplantae</taxon>
        <taxon>Streptophyta</taxon>
        <taxon>Embryophyta</taxon>
        <taxon>Tracheophyta</taxon>
        <taxon>Spermatophyta</taxon>
        <taxon>Magnoliopsida</taxon>
        <taxon>Liliopsida</taxon>
        <taxon>Poales</taxon>
        <taxon>Poaceae</taxon>
        <taxon>PACMAD clade</taxon>
        <taxon>Chloridoideae</taxon>
        <taxon>Eragrostideae</taxon>
        <taxon>Eragrostidinae</taxon>
        <taxon>Eragrostis</taxon>
    </lineage>
</organism>
<dbReference type="AlphaFoldDB" id="A0A5J9T8M8"/>
<keyword evidence="3" id="KW-1185">Reference proteome</keyword>
<feature type="compositionally biased region" description="Basic and acidic residues" evidence="1">
    <location>
        <begin position="1"/>
        <end position="13"/>
    </location>
</feature>
<evidence type="ECO:0000313" key="3">
    <source>
        <dbReference type="Proteomes" id="UP000324897"/>
    </source>
</evidence>
<name>A0A5J9T8M8_9POAL</name>